<evidence type="ECO:0000259" key="7">
    <source>
        <dbReference type="PROSITE" id="PS50850"/>
    </source>
</evidence>
<evidence type="ECO:0000256" key="6">
    <source>
        <dbReference type="SAM" id="Phobius"/>
    </source>
</evidence>
<evidence type="ECO:0000313" key="8">
    <source>
        <dbReference type="EMBL" id="RPA99039.1"/>
    </source>
</evidence>
<dbReference type="InterPro" id="IPR050360">
    <property type="entry name" value="MFS_Sugar_Transporters"/>
</dbReference>
<dbReference type="PANTHER" id="PTHR48022:SF55">
    <property type="entry name" value="SUGAR TRANSPORTER STL1"/>
    <property type="match status" value="1"/>
</dbReference>
<evidence type="ECO:0000256" key="4">
    <source>
        <dbReference type="ARBA" id="ARBA00022989"/>
    </source>
</evidence>
<evidence type="ECO:0000256" key="3">
    <source>
        <dbReference type="ARBA" id="ARBA00022692"/>
    </source>
</evidence>
<sequence>MSGIANYRRALQLRNTVPATNGKDPYHSNIQGTLTGAYEIGCFIGAIFALVYGERLGRRKCIILGSVVMILDTIIQVTVFGGKWELGQFIIGRMVTGVGNGANTNTIPVWQAECSKSHNRGLLICVEAETIAGGTLISYWLDFVFDNSSQWRFPIAFQISFAILLIFGVRTLPESRRWLLNHGREEEATRVIAALNGTNTSDPHTLAEKRVILEAIRSVSGAQENVTFKHVFTRGKGKHLGRTLIGASSQVAELTANLFTVLFENSIGLTRTMSLILGGVNATPAGRRKMFLWGTAGQTIAMVITFCILNSQNYTGSQRRSIWIVLVYCSPWVCPAELSPLKTRTRANATPNSTNWIFNYLIVQFLPIIYLFYPETAGRSLEELDAGFAKAYVGGESPVSVAETMPKMDDKQVECAAAELDIQDAARGDVERGKRVVRDEDRSRLDLDTVWKFAYTAFHGKASPRYSENGHRENPCPIQLVWAFSRSLLFSLCRGLL</sequence>
<evidence type="ECO:0000256" key="5">
    <source>
        <dbReference type="ARBA" id="ARBA00023136"/>
    </source>
</evidence>
<protein>
    <recommendedName>
        <fullName evidence="7">Major facilitator superfamily (MFS) profile domain-containing protein</fullName>
    </recommendedName>
</protein>
<dbReference type="GO" id="GO:0005351">
    <property type="term" value="F:carbohydrate:proton symporter activity"/>
    <property type="evidence" value="ECO:0007669"/>
    <property type="project" value="TreeGrafter"/>
</dbReference>
<dbReference type="InterPro" id="IPR036259">
    <property type="entry name" value="MFS_trans_sf"/>
</dbReference>
<gene>
    <name evidence="8" type="ORF">L873DRAFT_1835584</name>
</gene>
<evidence type="ECO:0000313" key="9">
    <source>
        <dbReference type="Proteomes" id="UP000276215"/>
    </source>
</evidence>
<organism evidence="8 9">
    <name type="scientific">Choiromyces venosus 120613-1</name>
    <dbReference type="NCBI Taxonomy" id="1336337"/>
    <lineage>
        <taxon>Eukaryota</taxon>
        <taxon>Fungi</taxon>
        <taxon>Dikarya</taxon>
        <taxon>Ascomycota</taxon>
        <taxon>Pezizomycotina</taxon>
        <taxon>Pezizomycetes</taxon>
        <taxon>Pezizales</taxon>
        <taxon>Tuberaceae</taxon>
        <taxon>Choiromyces</taxon>
    </lineage>
</organism>
<dbReference type="SUPFAM" id="SSF103473">
    <property type="entry name" value="MFS general substrate transporter"/>
    <property type="match status" value="1"/>
</dbReference>
<dbReference type="EMBL" id="ML120390">
    <property type="protein sequence ID" value="RPA99039.1"/>
    <property type="molecule type" value="Genomic_DNA"/>
</dbReference>
<dbReference type="GO" id="GO:0016020">
    <property type="term" value="C:membrane"/>
    <property type="evidence" value="ECO:0007669"/>
    <property type="project" value="UniProtKB-SubCell"/>
</dbReference>
<dbReference type="OrthoDB" id="6133115at2759"/>
<feature type="transmembrane region" description="Helical" evidence="6">
    <location>
        <begin position="61"/>
        <end position="80"/>
    </location>
</feature>
<feature type="domain" description="Major facilitator superfamily (MFS) profile" evidence="7">
    <location>
        <begin position="1"/>
        <end position="497"/>
    </location>
</feature>
<dbReference type="Proteomes" id="UP000276215">
    <property type="component" value="Unassembled WGS sequence"/>
</dbReference>
<dbReference type="AlphaFoldDB" id="A0A3N4JLB8"/>
<keyword evidence="3 6" id="KW-0812">Transmembrane</keyword>
<dbReference type="STRING" id="1336337.A0A3N4JLB8"/>
<dbReference type="Gene3D" id="1.20.1250.20">
    <property type="entry name" value="MFS general substrate transporter like domains"/>
    <property type="match status" value="1"/>
</dbReference>
<accession>A0A3N4JLB8</accession>
<comment type="similarity">
    <text evidence="2">Belongs to the major facilitator superfamily. Sugar transporter (TC 2.A.1.1) family.</text>
</comment>
<dbReference type="PROSITE" id="PS50850">
    <property type="entry name" value="MFS"/>
    <property type="match status" value="1"/>
</dbReference>
<comment type="subcellular location">
    <subcellularLocation>
        <location evidence="1">Membrane</location>
        <topology evidence="1">Multi-pass membrane protein</topology>
    </subcellularLocation>
</comment>
<reference evidence="8 9" key="1">
    <citation type="journal article" date="2018" name="Nat. Ecol. Evol.">
        <title>Pezizomycetes genomes reveal the molecular basis of ectomycorrhizal truffle lifestyle.</title>
        <authorList>
            <person name="Murat C."/>
            <person name="Payen T."/>
            <person name="Noel B."/>
            <person name="Kuo A."/>
            <person name="Morin E."/>
            <person name="Chen J."/>
            <person name="Kohler A."/>
            <person name="Krizsan K."/>
            <person name="Balestrini R."/>
            <person name="Da Silva C."/>
            <person name="Montanini B."/>
            <person name="Hainaut M."/>
            <person name="Levati E."/>
            <person name="Barry K.W."/>
            <person name="Belfiori B."/>
            <person name="Cichocki N."/>
            <person name="Clum A."/>
            <person name="Dockter R.B."/>
            <person name="Fauchery L."/>
            <person name="Guy J."/>
            <person name="Iotti M."/>
            <person name="Le Tacon F."/>
            <person name="Lindquist E.A."/>
            <person name="Lipzen A."/>
            <person name="Malagnac F."/>
            <person name="Mello A."/>
            <person name="Molinier V."/>
            <person name="Miyauchi S."/>
            <person name="Poulain J."/>
            <person name="Riccioni C."/>
            <person name="Rubini A."/>
            <person name="Sitrit Y."/>
            <person name="Splivallo R."/>
            <person name="Traeger S."/>
            <person name="Wang M."/>
            <person name="Zifcakova L."/>
            <person name="Wipf D."/>
            <person name="Zambonelli A."/>
            <person name="Paolocci F."/>
            <person name="Nowrousian M."/>
            <person name="Ottonello S."/>
            <person name="Baldrian P."/>
            <person name="Spatafora J.W."/>
            <person name="Henrissat B."/>
            <person name="Nagy L.G."/>
            <person name="Aury J.M."/>
            <person name="Wincker P."/>
            <person name="Grigoriev I.V."/>
            <person name="Bonfante P."/>
            <person name="Martin F.M."/>
        </authorList>
    </citation>
    <scope>NUCLEOTIDE SEQUENCE [LARGE SCALE GENOMIC DNA]</scope>
    <source>
        <strain evidence="8 9">120613-1</strain>
    </source>
</reference>
<keyword evidence="5 6" id="KW-0472">Membrane</keyword>
<dbReference type="Pfam" id="PF00083">
    <property type="entry name" value="Sugar_tr"/>
    <property type="match status" value="1"/>
</dbReference>
<feature type="transmembrane region" description="Helical" evidence="6">
    <location>
        <begin position="291"/>
        <end position="311"/>
    </location>
</feature>
<keyword evidence="4 6" id="KW-1133">Transmembrane helix</keyword>
<keyword evidence="9" id="KW-1185">Reference proteome</keyword>
<proteinExistence type="inferred from homology"/>
<feature type="transmembrane region" description="Helical" evidence="6">
    <location>
        <begin position="356"/>
        <end position="373"/>
    </location>
</feature>
<evidence type="ECO:0000256" key="2">
    <source>
        <dbReference type="ARBA" id="ARBA00010992"/>
    </source>
</evidence>
<dbReference type="InterPro" id="IPR020846">
    <property type="entry name" value="MFS_dom"/>
</dbReference>
<name>A0A3N4JLB8_9PEZI</name>
<feature type="transmembrane region" description="Helical" evidence="6">
    <location>
        <begin position="151"/>
        <end position="169"/>
    </location>
</feature>
<dbReference type="InterPro" id="IPR005828">
    <property type="entry name" value="MFS_sugar_transport-like"/>
</dbReference>
<dbReference type="PANTHER" id="PTHR48022">
    <property type="entry name" value="PLASTIDIC GLUCOSE TRANSPORTER 4"/>
    <property type="match status" value="1"/>
</dbReference>
<evidence type="ECO:0000256" key="1">
    <source>
        <dbReference type="ARBA" id="ARBA00004141"/>
    </source>
</evidence>
<feature type="transmembrane region" description="Helical" evidence="6">
    <location>
        <begin position="30"/>
        <end position="52"/>
    </location>
</feature>